<keyword evidence="5" id="KW-1185">Reference proteome</keyword>
<dbReference type="Gene3D" id="2.40.70.10">
    <property type="entry name" value="Acid Proteases"/>
    <property type="match status" value="2"/>
</dbReference>
<gene>
    <name evidence="4" type="ORF">G7Y89_g9787</name>
</gene>
<keyword evidence="1" id="KW-0472">Membrane</keyword>
<evidence type="ECO:0000313" key="4">
    <source>
        <dbReference type="EMBL" id="KAF4628364.1"/>
    </source>
</evidence>
<protein>
    <recommendedName>
        <fullName evidence="3">Peptidase A1 domain-containing protein</fullName>
    </recommendedName>
</protein>
<dbReference type="Pfam" id="PF00026">
    <property type="entry name" value="Asp"/>
    <property type="match status" value="1"/>
</dbReference>
<evidence type="ECO:0000256" key="1">
    <source>
        <dbReference type="SAM" id="Phobius"/>
    </source>
</evidence>
<feature type="domain" description="Peptidase A1" evidence="3">
    <location>
        <begin position="60"/>
        <end position="385"/>
    </location>
</feature>
<dbReference type="InterPro" id="IPR033121">
    <property type="entry name" value="PEPTIDASE_A1"/>
</dbReference>
<evidence type="ECO:0000259" key="3">
    <source>
        <dbReference type="PROSITE" id="PS51767"/>
    </source>
</evidence>
<comment type="caution">
    <text evidence="4">The sequence shown here is derived from an EMBL/GenBank/DDBJ whole genome shotgun (WGS) entry which is preliminary data.</text>
</comment>
<evidence type="ECO:0000313" key="5">
    <source>
        <dbReference type="Proteomes" id="UP000566819"/>
    </source>
</evidence>
<sequence length="546" mass="58197">MKRSNVLLAMFAKLLLVFASTVPVTSVTRALRPRTTQKSIDIPLQVTKLYTPIDSGLKTYAVNITLGTPPTSFQLWLNFGWGDTTFSSTQFNCSLSSTCLGANIALSSWLDSDGIRGQLLLDTISIPVANITTELEIGQLNLTGEVFFFQPYLGLGLPVNEGAGSQNLYPNFVQTFVNTGAILLNAVSIWSDSIDESSGHLVLGGISADIIQSQVAVLNATVLPEGGSNGFQPFVPVTGISIVSPSGTTAIIGTSPLNITAALFPGANDGSLPGQALQSLLTAMGVNYTYNASDPASINREPFINVPCSFGTNTTLIAFTLGPNFTVQAPLSELIQIEPTGSNSSLCVFQLFPNGELGNIMEIPRQFTRRLYTVFDYTNMQITVAHNSFNTTSASGNTILEIPAGGMSQLLQSQQSTAVPANPNHSKKLGIGLGVGLGVPFITAIALLLCLGRSKLFKSKSKEAAVSELHGAANDLKVGEMEGNFEQKAELEAMHGRSEVENVDGIKKPENGIEEEVVYHEMPANNERKIRRKPVQIAGNKLAVVD</sequence>
<dbReference type="SUPFAM" id="SSF50630">
    <property type="entry name" value="Acid proteases"/>
    <property type="match status" value="1"/>
</dbReference>
<accession>A0A8H4W289</accession>
<dbReference type="InterPro" id="IPR021109">
    <property type="entry name" value="Peptidase_aspartic_dom_sf"/>
</dbReference>
<keyword evidence="2" id="KW-0732">Signal</keyword>
<evidence type="ECO:0000256" key="2">
    <source>
        <dbReference type="SAM" id="SignalP"/>
    </source>
</evidence>
<feature type="transmembrane region" description="Helical" evidence="1">
    <location>
        <begin position="429"/>
        <end position="452"/>
    </location>
</feature>
<dbReference type="EMBL" id="JAAMPI010000822">
    <property type="protein sequence ID" value="KAF4628364.1"/>
    <property type="molecule type" value="Genomic_DNA"/>
</dbReference>
<feature type="signal peptide" evidence="2">
    <location>
        <begin position="1"/>
        <end position="19"/>
    </location>
</feature>
<dbReference type="OrthoDB" id="771136at2759"/>
<feature type="chain" id="PRO_5034695386" description="Peptidase A1 domain-containing protein" evidence="2">
    <location>
        <begin position="20"/>
        <end position="546"/>
    </location>
</feature>
<proteinExistence type="predicted"/>
<dbReference type="PROSITE" id="PS51767">
    <property type="entry name" value="PEPTIDASE_A1"/>
    <property type="match status" value="1"/>
</dbReference>
<keyword evidence="1" id="KW-1133">Transmembrane helix</keyword>
<keyword evidence="1" id="KW-0812">Transmembrane</keyword>
<reference evidence="4 5" key="1">
    <citation type="submission" date="2020-03" db="EMBL/GenBank/DDBJ databases">
        <title>Draft Genome Sequence of Cudoniella acicularis.</title>
        <authorList>
            <person name="Buettner E."/>
            <person name="Kellner H."/>
        </authorList>
    </citation>
    <scope>NUCLEOTIDE SEQUENCE [LARGE SCALE GENOMIC DNA]</scope>
    <source>
        <strain evidence="4 5">DSM 108380</strain>
    </source>
</reference>
<dbReference type="Proteomes" id="UP000566819">
    <property type="component" value="Unassembled WGS sequence"/>
</dbReference>
<name>A0A8H4W289_9HELO</name>
<organism evidence="4 5">
    <name type="scientific">Cudoniella acicularis</name>
    <dbReference type="NCBI Taxonomy" id="354080"/>
    <lineage>
        <taxon>Eukaryota</taxon>
        <taxon>Fungi</taxon>
        <taxon>Dikarya</taxon>
        <taxon>Ascomycota</taxon>
        <taxon>Pezizomycotina</taxon>
        <taxon>Leotiomycetes</taxon>
        <taxon>Helotiales</taxon>
        <taxon>Tricladiaceae</taxon>
        <taxon>Cudoniella</taxon>
    </lineage>
</organism>
<dbReference type="AlphaFoldDB" id="A0A8H4W289"/>